<proteinExistence type="inferred from homology"/>
<evidence type="ECO:0000256" key="8">
    <source>
        <dbReference type="ARBA" id="ARBA00032386"/>
    </source>
</evidence>
<dbReference type="InterPro" id="IPR049874">
    <property type="entry name" value="ROK_cs"/>
</dbReference>
<dbReference type="InterPro" id="IPR000600">
    <property type="entry name" value="ROK"/>
</dbReference>
<dbReference type="InterPro" id="IPR004654">
    <property type="entry name" value="ROK_glcA"/>
</dbReference>
<comment type="caution">
    <text evidence="9">The sequence shown here is derived from an EMBL/GenBank/DDBJ whole genome shotgun (WGS) entry which is preliminary data.</text>
</comment>
<dbReference type="GO" id="GO:0004340">
    <property type="term" value="F:glucokinase activity"/>
    <property type="evidence" value="ECO:0007669"/>
    <property type="project" value="UniProtKB-EC"/>
</dbReference>
<evidence type="ECO:0000256" key="6">
    <source>
        <dbReference type="ARBA" id="ARBA00022777"/>
    </source>
</evidence>
<dbReference type="RefSeq" id="WP_050669264.1">
    <property type="nucleotide sequence ID" value="NZ_LAIR01000002.1"/>
</dbReference>
<dbReference type="EC" id="2.7.1.2" evidence="2"/>
<dbReference type="GO" id="GO:0006096">
    <property type="term" value="P:glycolytic process"/>
    <property type="evidence" value="ECO:0007669"/>
    <property type="project" value="InterPro"/>
</dbReference>
<dbReference type="Pfam" id="PF00480">
    <property type="entry name" value="ROK"/>
    <property type="match status" value="1"/>
</dbReference>
<protein>
    <recommendedName>
        <fullName evidence="3">Glucokinase</fullName>
        <ecNumber evidence="2">2.7.1.2</ecNumber>
    </recommendedName>
    <alternativeName>
        <fullName evidence="8">Glucose kinase</fullName>
    </alternativeName>
</protein>
<evidence type="ECO:0000256" key="1">
    <source>
        <dbReference type="ARBA" id="ARBA00006479"/>
    </source>
</evidence>
<reference evidence="10" key="1">
    <citation type="submission" date="2015-03" db="EMBL/GenBank/DDBJ databases">
        <title>Luteipulveratus halotolerans sp. nov., a novel actinobacterium (Dermacoccaceae) from Sarawak, Malaysia.</title>
        <authorList>
            <person name="Juboi H."/>
            <person name="Basik A."/>
            <person name="Shamsul S.S."/>
            <person name="Arnold P."/>
            <person name="Schmitt E.K."/>
            <person name="Sanglier J.-J."/>
            <person name="Yeo T."/>
        </authorList>
    </citation>
    <scope>NUCLEOTIDE SEQUENCE [LARGE SCALE GENOMIC DNA]</scope>
    <source>
        <strain evidence="10">C296001</strain>
    </source>
</reference>
<dbReference type="PATRIC" id="fig|1631356.3.peg.1346"/>
<organism evidence="9 10">
    <name type="scientific">Luteipulveratus halotolerans</name>
    <dbReference type="NCBI Taxonomy" id="1631356"/>
    <lineage>
        <taxon>Bacteria</taxon>
        <taxon>Bacillati</taxon>
        <taxon>Actinomycetota</taxon>
        <taxon>Actinomycetes</taxon>
        <taxon>Micrococcales</taxon>
        <taxon>Dermacoccaceae</taxon>
        <taxon>Luteipulveratus</taxon>
    </lineage>
</organism>
<evidence type="ECO:0000256" key="3">
    <source>
        <dbReference type="ARBA" id="ARBA00014701"/>
    </source>
</evidence>
<evidence type="ECO:0000256" key="4">
    <source>
        <dbReference type="ARBA" id="ARBA00022679"/>
    </source>
</evidence>
<evidence type="ECO:0000313" key="10">
    <source>
        <dbReference type="Proteomes" id="UP000037397"/>
    </source>
</evidence>
<accession>A0A0L6CGN5</accession>
<dbReference type="PANTHER" id="PTHR18964:SF173">
    <property type="entry name" value="GLUCOKINASE"/>
    <property type="match status" value="1"/>
</dbReference>
<gene>
    <name evidence="9" type="ORF">VV01_07000</name>
</gene>
<dbReference type="OrthoDB" id="9810372at2"/>
<comment type="similarity">
    <text evidence="1">Belongs to the ROK (NagC/XylR) family.</text>
</comment>
<evidence type="ECO:0000256" key="7">
    <source>
        <dbReference type="ARBA" id="ARBA00022840"/>
    </source>
</evidence>
<keyword evidence="7" id="KW-0067">ATP-binding</keyword>
<dbReference type="GO" id="GO:0005737">
    <property type="term" value="C:cytoplasm"/>
    <property type="evidence" value="ECO:0007669"/>
    <property type="project" value="InterPro"/>
</dbReference>
<dbReference type="PROSITE" id="PS01125">
    <property type="entry name" value="ROK"/>
    <property type="match status" value="1"/>
</dbReference>
<evidence type="ECO:0000256" key="2">
    <source>
        <dbReference type="ARBA" id="ARBA00012323"/>
    </source>
</evidence>
<dbReference type="Gene3D" id="3.30.420.40">
    <property type="match status" value="2"/>
</dbReference>
<dbReference type="PANTHER" id="PTHR18964">
    <property type="entry name" value="ROK (REPRESSOR, ORF, KINASE) FAMILY"/>
    <property type="match status" value="1"/>
</dbReference>
<dbReference type="SUPFAM" id="SSF53067">
    <property type="entry name" value="Actin-like ATPase domain"/>
    <property type="match status" value="1"/>
</dbReference>
<keyword evidence="4" id="KW-0808">Transferase</keyword>
<name>A0A0L6CGN5_9MICO</name>
<dbReference type="AlphaFoldDB" id="A0A0L6CGN5"/>
<dbReference type="NCBIfam" id="TIGR00744">
    <property type="entry name" value="ROK_glcA_fam"/>
    <property type="match status" value="1"/>
</dbReference>
<keyword evidence="10" id="KW-1185">Reference proteome</keyword>
<keyword evidence="6 9" id="KW-0418">Kinase</keyword>
<dbReference type="STRING" id="1631356.VV01_07000"/>
<dbReference type="InterPro" id="IPR043129">
    <property type="entry name" value="ATPase_NBD"/>
</dbReference>
<evidence type="ECO:0000256" key="5">
    <source>
        <dbReference type="ARBA" id="ARBA00022741"/>
    </source>
</evidence>
<sequence>MTGPTIGLDVGGTKIAGALIDPAGTVLQRRTVASPAADPDAIVAALAGLVAELSPAGTRPAVGAACAGYLDAEREAVRFAPNLAWRDFPLRRLLADATGHEVVIENDADAAAYGELICGAAQGSDDLVMVTLGTGVGGAVVHRGQVHRGAFGVGGELGHVRVERDGRLCGCGNRGCLEAYSSGTALLARAREAVASGAAGAAALSDACDGDVTALTGHDVSRLAAERDVLSVELLADVGRWLGEGLATVAAVVDPGLIVVGGGLSATGDLVLEPARTAYAQHLTGGAHRPVADMVLARLGNDAGMIGAAALAREERT</sequence>
<dbReference type="EMBL" id="LAIR01000002">
    <property type="protein sequence ID" value="KNX36956.1"/>
    <property type="molecule type" value="Genomic_DNA"/>
</dbReference>
<evidence type="ECO:0000313" key="9">
    <source>
        <dbReference type="EMBL" id="KNX36956.1"/>
    </source>
</evidence>
<keyword evidence="5" id="KW-0547">Nucleotide-binding</keyword>
<dbReference type="GO" id="GO:0005524">
    <property type="term" value="F:ATP binding"/>
    <property type="evidence" value="ECO:0007669"/>
    <property type="project" value="UniProtKB-KW"/>
</dbReference>
<dbReference type="Proteomes" id="UP000037397">
    <property type="component" value="Unassembled WGS sequence"/>
</dbReference>